<sequence length="289" mass="31818">MQKKSLLIAAFVLTMLKVKAQSTSIQEIKGFNHPESVVQHGNFLYVSDIGEKMEPSQIDGDGFISKVNFKKGKVEELKFITGLNAPKGSAFIDDVLYIADINRVVGYNVTTRQNVFELPVSGSKFLNDVEATKGKLYVSDTDLGKVFELDVKSKTYKLLATEIIPGANGLSYSDKTTKLYCVGFSNDGQNPNGNVYAIDLSSLKTEKISKYEGYLDGAVLKNNKLYISDWKAFEKKGVLAEIDLSKNEAHTITLANLINGPADFTVSTDGRYFIIPAMLDGSILIEKIQ</sequence>
<protein>
    <recommendedName>
        <fullName evidence="4">ATP-binding protein</fullName>
    </recommendedName>
</protein>
<accession>A0A2S4ZZK7</accession>
<comment type="caution">
    <text evidence="2">The sequence shown here is derived from an EMBL/GenBank/DDBJ whole genome shotgun (WGS) entry which is preliminary data.</text>
</comment>
<dbReference type="Gene3D" id="2.120.10.30">
    <property type="entry name" value="TolB, C-terminal domain"/>
    <property type="match status" value="1"/>
</dbReference>
<evidence type="ECO:0008006" key="4">
    <source>
        <dbReference type="Google" id="ProtNLM"/>
    </source>
</evidence>
<dbReference type="AlphaFoldDB" id="A0A2S4ZZK7"/>
<name>A0A2S4ZZK7_9SPHI</name>
<proteinExistence type="predicted"/>
<dbReference type="EMBL" id="PQVF01000011">
    <property type="protein sequence ID" value="POY35402.1"/>
    <property type="molecule type" value="Genomic_DNA"/>
</dbReference>
<dbReference type="OrthoDB" id="7675395at2"/>
<dbReference type="SUPFAM" id="SSF101898">
    <property type="entry name" value="NHL repeat"/>
    <property type="match status" value="1"/>
</dbReference>
<evidence type="ECO:0000313" key="3">
    <source>
        <dbReference type="Proteomes" id="UP000236893"/>
    </source>
</evidence>
<evidence type="ECO:0000313" key="2">
    <source>
        <dbReference type="EMBL" id="POY35402.1"/>
    </source>
</evidence>
<evidence type="ECO:0000256" key="1">
    <source>
        <dbReference type="SAM" id="SignalP"/>
    </source>
</evidence>
<gene>
    <name evidence="2" type="ORF">C3K47_15175</name>
</gene>
<reference evidence="2 3" key="1">
    <citation type="submission" date="2018-01" db="EMBL/GenBank/DDBJ databases">
        <authorList>
            <person name="Gaut B.S."/>
            <person name="Morton B.R."/>
            <person name="Clegg M.T."/>
            <person name="Duvall M.R."/>
        </authorList>
    </citation>
    <scope>NUCLEOTIDE SEQUENCE [LARGE SCALE GENOMIC DNA]</scope>
    <source>
        <strain evidence="2 3">HR-AV</strain>
    </source>
</reference>
<keyword evidence="3" id="KW-1185">Reference proteome</keyword>
<keyword evidence="1" id="KW-0732">Signal</keyword>
<dbReference type="InterPro" id="IPR011042">
    <property type="entry name" value="6-blade_b-propeller_TolB-like"/>
</dbReference>
<feature type="signal peptide" evidence="1">
    <location>
        <begin position="1"/>
        <end position="20"/>
    </location>
</feature>
<organism evidence="2 3">
    <name type="scientific">Solitalea longa</name>
    <dbReference type="NCBI Taxonomy" id="2079460"/>
    <lineage>
        <taxon>Bacteria</taxon>
        <taxon>Pseudomonadati</taxon>
        <taxon>Bacteroidota</taxon>
        <taxon>Sphingobacteriia</taxon>
        <taxon>Sphingobacteriales</taxon>
        <taxon>Sphingobacteriaceae</taxon>
        <taxon>Solitalea</taxon>
    </lineage>
</organism>
<dbReference type="Proteomes" id="UP000236893">
    <property type="component" value="Unassembled WGS sequence"/>
</dbReference>
<dbReference type="RefSeq" id="WP_103790007.1">
    <property type="nucleotide sequence ID" value="NZ_PQVF01000011.1"/>
</dbReference>
<feature type="chain" id="PRO_5015447359" description="ATP-binding protein" evidence="1">
    <location>
        <begin position="21"/>
        <end position="289"/>
    </location>
</feature>